<accession>A0A9P1JPL9</accession>
<dbReference type="InterPro" id="IPR009215">
    <property type="entry name" value="TIM-br_IGPS-like"/>
</dbReference>
<dbReference type="PANTHER" id="PTHR31862:SF1">
    <property type="entry name" value="UPF0261 DOMAIN PROTEIN (AFU_ORTHOLOGUE AFUA_1G10120)"/>
    <property type="match status" value="1"/>
</dbReference>
<dbReference type="InterPro" id="IPR013785">
    <property type="entry name" value="Aldolase_TIM"/>
</dbReference>
<dbReference type="Gene3D" id="3.20.20.70">
    <property type="entry name" value="Aldolase class I"/>
    <property type="match status" value="1"/>
</dbReference>
<sequence>MFCVVPASLHRNPLPYRPAPWSIPQRRAIRGMGKMGKNGRLDVQIVSALRPWAETSDERLFCPAFGGHPVDRAEYLALLPVQDSNGRLLAALAEAPDAVPEGVCVGVLAVDPFRPVGPFLKTLRRFGVRAVANFPTTALFDGETGETLRGVGLGAEREVSFLEEAARGGFAVTGFAADADIGRRLRAAGAGRLVVHPGAATGDPSRDAEAVANAAAVAAELRQEGGGPVLLYRAADFEDHHDVMRRAADGLVLPPGAGHSNRP</sequence>
<gene>
    <name evidence="2" type="ORF">AZOBR_60012</name>
</gene>
<evidence type="ECO:0000313" key="3">
    <source>
        <dbReference type="Proteomes" id="UP000007319"/>
    </source>
</evidence>
<dbReference type="KEGG" id="abs:AZOBR_60012"/>
<dbReference type="PANTHER" id="PTHR31862">
    <property type="entry name" value="UPF0261 DOMAIN PROTEIN (AFU_ORTHOLOGUE AFUA_1G10120)"/>
    <property type="match status" value="1"/>
</dbReference>
<dbReference type="Pfam" id="PF09370">
    <property type="entry name" value="PEP_hydrolase"/>
    <property type="match status" value="1"/>
</dbReference>
<evidence type="ECO:0000313" key="2">
    <source>
        <dbReference type="EMBL" id="CCC97351.1"/>
    </source>
</evidence>
<reference evidence="2 3" key="1">
    <citation type="journal article" date="2011" name="PLoS Genet.">
        <title>Azospirillum genomes reveal transition of bacteria from aquatic to terrestrial environments.</title>
        <authorList>
            <person name="Wisniewski-Dye F."/>
            <person name="Borziak K."/>
            <person name="Khalsa-Moyers G."/>
            <person name="Alexandre G."/>
            <person name="Sukharnikov L.O."/>
            <person name="Wuichet K."/>
            <person name="Hurst G.B."/>
            <person name="McDonald W.H."/>
            <person name="Robertson J.S."/>
            <person name="Barbe V."/>
            <person name="Calteau A."/>
            <person name="Rouy Z."/>
            <person name="Mangenot S."/>
            <person name="Prigent-Combaret C."/>
            <person name="Normand P."/>
            <person name="Boyer M."/>
            <person name="Siguier P."/>
            <person name="Dessaux Y."/>
            <person name="Elmerich C."/>
            <person name="Condemine G."/>
            <person name="Krishnen G."/>
            <person name="Kennedy I."/>
            <person name="Paterson A.H."/>
            <person name="Gonzalez V."/>
            <person name="Mavingui P."/>
            <person name="Zhulin I.B."/>
        </authorList>
    </citation>
    <scope>NUCLEOTIDE SEQUENCE [LARGE SCALE GENOMIC DNA]</scope>
    <source>
        <strain evidence="2 3">Sp245</strain>
    </source>
</reference>
<protein>
    <recommendedName>
        <fullName evidence="1">TIM-barrel domain-containing protein</fullName>
    </recommendedName>
</protein>
<name>A0A9P1JPL9_9PROT</name>
<dbReference type="Proteomes" id="UP000007319">
    <property type="component" value="Chromosome"/>
</dbReference>
<keyword evidence="3" id="KW-1185">Reference proteome</keyword>
<feature type="domain" description="TIM-barrel" evidence="1">
    <location>
        <begin position="75"/>
        <end position="205"/>
    </location>
</feature>
<dbReference type="AlphaFoldDB" id="A0A9P1JPL9"/>
<evidence type="ECO:0000259" key="1">
    <source>
        <dbReference type="Pfam" id="PF09370"/>
    </source>
</evidence>
<dbReference type="InterPro" id="IPR015813">
    <property type="entry name" value="Pyrv/PenolPyrv_kinase-like_dom"/>
</dbReference>
<proteinExistence type="predicted"/>
<dbReference type="SUPFAM" id="SSF51621">
    <property type="entry name" value="Phosphoenolpyruvate/pyruvate domain"/>
    <property type="match status" value="1"/>
</dbReference>
<organism evidence="2 3">
    <name type="scientific">Azospirillum baldaniorum</name>
    <dbReference type="NCBI Taxonomy" id="1064539"/>
    <lineage>
        <taxon>Bacteria</taxon>
        <taxon>Pseudomonadati</taxon>
        <taxon>Pseudomonadota</taxon>
        <taxon>Alphaproteobacteria</taxon>
        <taxon>Rhodospirillales</taxon>
        <taxon>Azospirillaceae</taxon>
        <taxon>Azospirillum</taxon>
    </lineage>
</organism>
<dbReference type="EMBL" id="HE577327">
    <property type="protein sequence ID" value="CCC97351.1"/>
    <property type="molecule type" value="Genomic_DNA"/>
</dbReference>
<dbReference type="GO" id="GO:0003824">
    <property type="term" value="F:catalytic activity"/>
    <property type="evidence" value="ECO:0007669"/>
    <property type="project" value="InterPro"/>
</dbReference>
<dbReference type="InterPro" id="IPR051353">
    <property type="entry name" value="Tobamovirus_resist_UPF0261"/>
</dbReference>